<dbReference type="AlphaFoldDB" id="A0A6B9VG29"/>
<accession>A0A6B9VG29</accession>
<protein>
    <submittedName>
        <fullName evidence="2">Uncharacterized protein</fullName>
    </submittedName>
</protein>
<dbReference type="Proteomes" id="UP000464620">
    <property type="component" value="Chromosome B09"/>
</dbReference>
<evidence type="ECO:0000313" key="2">
    <source>
        <dbReference type="EMBL" id="QHN79108.1"/>
    </source>
</evidence>
<dbReference type="EMBL" id="CP031001">
    <property type="protein sequence ID" value="QHN79108.1"/>
    <property type="molecule type" value="Genomic_DNA"/>
</dbReference>
<gene>
    <name evidence="2" type="ORF">DS421_19g667250</name>
</gene>
<organism evidence="2 3">
    <name type="scientific">Arachis hypogaea</name>
    <name type="common">Peanut</name>
    <dbReference type="NCBI Taxonomy" id="3818"/>
    <lineage>
        <taxon>Eukaryota</taxon>
        <taxon>Viridiplantae</taxon>
        <taxon>Streptophyta</taxon>
        <taxon>Embryophyta</taxon>
        <taxon>Tracheophyta</taxon>
        <taxon>Spermatophyta</taxon>
        <taxon>Magnoliopsida</taxon>
        <taxon>eudicotyledons</taxon>
        <taxon>Gunneridae</taxon>
        <taxon>Pentapetalae</taxon>
        <taxon>rosids</taxon>
        <taxon>fabids</taxon>
        <taxon>Fabales</taxon>
        <taxon>Fabaceae</taxon>
        <taxon>Papilionoideae</taxon>
        <taxon>50 kb inversion clade</taxon>
        <taxon>dalbergioids sensu lato</taxon>
        <taxon>Dalbergieae</taxon>
        <taxon>Pterocarpus clade</taxon>
        <taxon>Arachis</taxon>
    </lineage>
</organism>
<feature type="region of interest" description="Disordered" evidence="1">
    <location>
        <begin position="1"/>
        <end position="91"/>
    </location>
</feature>
<feature type="compositionally biased region" description="Polar residues" evidence="1">
    <location>
        <begin position="1"/>
        <end position="16"/>
    </location>
</feature>
<feature type="compositionally biased region" description="Basic and acidic residues" evidence="1">
    <location>
        <begin position="40"/>
        <end position="89"/>
    </location>
</feature>
<evidence type="ECO:0000313" key="3">
    <source>
        <dbReference type="Proteomes" id="UP000464620"/>
    </source>
</evidence>
<sequence length="188" mass="20889">MSTLPGGSRLAESNLSGEEVFADPRVAAPPDDILPVAPGQRDELQLPRDAPDQKRRVRRQPCDDVRRLTRRARDQRVKQDGGDPQHGKGDQQLLNEEAEYARQKDILKGDILAAHVELSTDAFFVDHEADMTRRLMSGTSIPSHHSADDTAWDQAQFNIGSDVEININDMFQIVGATGDAMDELASRY</sequence>
<proteinExistence type="predicted"/>
<reference evidence="2 3" key="1">
    <citation type="submission" date="2020-01" db="EMBL/GenBank/DDBJ databases">
        <title>Genome sequence of Arachis hypogaea, cultivar Shitouqi.</title>
        <authorList>
            <person name="Zhuang W."/>
            <person name="Chen H."/>
            <person name="Varshney R."/>
            <person name="Wang D."/>
            <person name="Ming R."/>
        </authorList>
    </citation>
    <scope>NUCLEOTIDE SEQUENCE [LARGE SCALE GENOMIC DNA]</scope>
    <source>
        <tissue evidence="2">Young leaf</tissue>
    </source>
</reference>
<name>A0A6B9VG29_ARAHY</name>
<evidence type="ECO:0000256" key="1">
    <source>
        <dbReference type="SAM" id="MobiDB-lite"/>
    </source>
</evidence>